<evidence type="ECO:0000256" key="4">
    <source>
        <dbReference type="ARBA" id="ARBA00022475"/>
    </source>
</evidence>
<evidence type="ECO:0000256" key="6">
    <source>
        <dbReference type="ARBA" id="ARBA00022927"/>
    </source>
</evidence>
<evidence type="ECO:0000256" key="1">
    <source>
        <dbReference type="ARBA" id="ARBA00004162"/>
    </source>
</evidence>
<keyword evidence="8" id="KW-0811">Translocation</keyword>
<evidence type="ECO:0000256" key="5">
    <source>
        <dbReference type="ARBA" id="ARBA00022692"/>
    </source>
</evidence>
<evidence type="ECO:0000256" key="9">
    <source>
        <dbReference type="ARBA" id="ARBA00023136"/>
    </source>
</evidence>
<dbReference type="SMART" id="SM01323">
    <property type="entry name" value="YajC"/>
    <property type="match status" value="1"/>
</dbReference>
<accession>A0A1M4XBD7</accession>
<keyword evidence="9 11" id="KW-0472">Membrane</keyword>
<dbReference type="OrthoDB" id="9800132at2"/>
<sequence>MELLSTLIMFGAMFGIMYFVLIRPQKKQQEKVQDMLSNLKIGDSIVTIGGLHGIIDEINDAAKTVVLDCEGIYLTFERRAVARVVAKVEDATETEELDTNDSDIDEEITKD</sequence>
<evidence type="ECO:0000256" key="8">
    <source>
        <dbReference type="ARBA" id="ARBA00023010"/>
    </source>
</evidence>
<comment type="similarity">
    <text evidence="2">Belongs to the YajC family.</text>
</comment>
<evidence type="ECO:0000256" key="11">
    <source>
        <dbReference type="SAM" id="Phobius"/>
    </source>
</evidence>
<dbReference type="RefSeq" id="WP_084136973.1">
    <property type="nucleotide sequence ID" value="NZ_FQUF01000020.1"/>
</dbReference>
<dbReference type="PRINTS" id="PR01853">
    <property type="entry name" value="YAJCTRNLCASE"/>
</dbReference>
<dbReference type="Proteomes" id="UP000184128">
    <property type="component" value="Unassembled WGS sequence"/>
</dbReference>
<keyword evidence="5 11" id="KW-0812">Transmembrane</keyword>
<dbReference type="STRING" id="1121025.SAMN02745249_01396"/>
<dbReference type="EMBL" id="FQUF01000020">
    <property type="protein sequence ID" value="SHE90502.1"/>
    <property type="molecule type" value="Genomic_DNA"/>
</dbReference>
<proteinExistence type="inferred from homology"/>
<protein>
    <submittedName>
        <fullName evidence="12">Preprotein translocase subunit YajC</fullName>
    </submittedName>
</protein>
<evidence type="ECO:0000313" key="13">
    <source>
        <dbReference type="Proteomes" id="UP000184128"/>
    </source>
</evidence>
<evidence type="ECO:0000256" key="3">
    <source>
        <dbReference type="ARBA" id="ARBA00022448"/>
    </source>
</evidence>
<keyword evidence="7 11" id="KW-1133">Transmembrane helix</keyword>
<dbReference type="InterPro" id="IPR003849">
    <property type="entry name" value="Preprotein_translocase_YajC"/>
</dbReference>
<evidence type="ECO:0000313" key="12">
    <source>
        <dbReference type="EMBL" id="SHE90502.1"/>
    </source>
</evidence>
<feature type="region of interest" description="Disordered" evidence="10">
    <location>
        <begin position="91"/>
        <end position="111"/>
    </location>
</feature>
<dbReference type="PANTHER" id="PTHR33909">
    <property type="entry name" value="SEC TRANSLOCON ACCESSORY COMPLEX SUBUNIT YAJC"/>
    <property type="match status" value="1"/>
</dbReference>
<dbReference type="PANTHER" id="PTHR33909:SF1">
    <property type="entry name" value="SEC TRANSLOCON ACCESSORY COMPLEX SUBUNIT YAJC"/>
    <property type="match status" value="1"/>
</dbReference>
<dbReference type="GO" id="GO:0005886">
    <property type="term" value="C:plasma membrane"/>
    <property type="evidence" value="ECO:0007669"/>
    <property type="project" value="UniProtKB-SubCell"/>
</dbReference>
<keyword evidence="4" id="KW-1003">Cell membrane</keyword>
<evidence type="ECO:0000256" key="10">
    <source>
        <dbReference type="SAM" id="MobiDB-lite"/>
    </source>
</evidence>
<feature type="transmembrane region" description="Helical" evidence="11">
    <location>
        <begin position="6"/>
        <end position="22"/>
    </location>
</feature>
<name>A0A1M4XBD7_9LACT</name>
<dbReference type="GO" id="GO:0015031">
    <property type="term" value="P:protein transport"/>
    <property type="evidence" value="ECO:0007669"/>
    <property type="project" value="UniProtKB-KW"/>
</dbReference>
<reference evidence="12 13" key="1">
    <citation type="submission" date="2016-11" db="EMBL/GenBank/DDBJ databases">
        <authorList>
            <person name="Jaros S."/>
            <person name="Januszkiewicz K."/>
            <person name="Wedrychowicz H."/>
        </authorList>
    </citation>
    <scope>NUCLEOTIDE SEQUENCE [LARGE SCALE GENOMIC DNA]</scope>
    <source>
        <strain evidence="12 13">DSM 15692</strain>
    </source>
</reference>
<evidence type="ECO:0000256" key="7">
    <source>
        <dbReference type="ARBA" id="ARBA00022989"/>
    </source>
</evidence>
<comment type="subcellular location">
    <subcellularLocation>
        <location evidence="1">Cell membrane</location>
        <topology evidence="1">Single-pass membrane protein</topology>
    </subcellularLocation>
</comment>
<keyword evidence="3" id="KW-0813">Transport</keyword>
<evidence type="ECO:0000256" key="2">
    <source>
        <dbReference type="ARBA" id="ARBA00006742"/>
    </source>
</evidence>
<dbReference type="Pfam" id="PF02699">
    <property type="entry name" value="YajC"/>
    <property type="match status" value="1"/>
</dbReference>
<dbReference type="AlphaFoldDB" id="A0A1M4XBD7"/>
<gene>
    <name evidence="12" type="ORF">SAMN02745249_01396</name>
</gene>
<keyword evidence="6" id="KW-0653">Protein transport</keyword>
<dbReference type="NCBIfam" id="TIGR00739">
    <property type="entry name" value="yajC"/>
    <property type="match status" value="1"/>
</dbReference>
<keyword evidence="13" id="KW-1185">Reference proteome</keyword>
<organism evidence="12 13">
    <name type="scientific">Atopostipes suicloacalis DSM 15692</name>
    <dbReference type="NCBI Taxonomy" id="1121025"/>
    <lineage>
        <taxon>Bacteria</taxon>
        <taxon>Bacillati</taxon>
        <taxon>Bacillota</taxon>
        <taxon>Bacilli</taxon>
        <taxon>Lactobacillales</taxon>
        <taxon>Carnobacteriaceae</taxon>
        <taxon>Atopostipes</taxon>
    </lineage>
</organism>